<proteinExistence type="predicted"/>
<evidence type="ECO:0000259" key="2">
    <source>
        <dbReference type="Pfam" id="PF00144"/>
    </source>
</evidence>
<dbReference type="Pfam" id="PF00144">
    <property type="entry name" value="Beta-lactamase"/>
    <property type="match status" value="1"/>
</dbReference>
<reference evidence="3 4" key="1">
    <citation type="submission" date="2014-12" db="EMBL/GenBank/DDBJ databases">
        <title>Draft genome sequence of Paenibacillus kamchatkensis strain B-2647.</title>
        <authorList>
            <person name="Karlyshev A.V."/>
            <person name="Kudryashova E.B."/>
        </authorList>
    </citation>
    <scope>NUCLEOTIDE SEQUENCE [LARGE SCALE GENOMIC DNA]</scope>
    <source>
        <strain evidence="3 4">VKM B-2647</strain>
    </source>
</reference>
<keyword evidence="4" id="KW-1185">Reference proteome</keyword>
<evidence type="ECO:0000313" key="4">
    <source>
        <dbReference type="Proteomes" id="UP000031967"/>
    </source>
</evidence>
<dbReference type="SUPFAM" id="SSF56601">
    <property type="entry name" value="beta-lactamase/transpeptidase-like"/>
    <property type="match status" value="1"/>
</dbReference>
<dbReference type="Gene3D" id="3.40.710.10">
    <property type="entry name" value="DD-peptidase/beta-lactamase superfamily"/>
    <property type="match status" value="1"/>
</dbReference>
<evidence type="ECO:0000313" key="3">
    <source>
        <dbReference type="EMBL" id="KIL38526.1"/>
    </source>
</evidence>
<evidence type="ECO:0000256" key="1">
    <source>
        <dbReference type="ARBA" id="ARBA00022801"/>
    </source>
</evidence>
<keyword evidence="1" id="KW-0378">Hydrolase</keyword>
<sequence>MSASKIAAVLRKCREQRAFSGAAYAWGTASSVVESGTVGTLSWDGEPVQPDSLWDLASVTKPIVALAMMKLLEEGELRLDDTIAYFLPDYAGTDKAGITLHQLLTHSGGIPGQQPLYKTAATAEALMEAVKRLPLRSKPGTTVEYTSQGFMIVGAVIEAVTGLPLQRAMQETVLAPVGMSRTLFNPPADLHPRTAATEQCPWRGRLVRGEVHDENCVVLGGVAGHAGLFSDIGDLIRLCQTMLRLGDSGKGRYLQPATVMQMTRNHTSGLNLARGLGWQAKDRFGSPAGDLFSSASFGHTGFTGTSVWMDLEADVFAILLTNRVHPSRENEAMGRVRAIFHNLVVAEAQRGGDAAQQ</sequence>
<dbReference type="Proteomes" id="UP000031967">
    <property type="component" value="Unassembled WGS sequence"/>
</dbReference>
<dbReference type="PANTHER" id="PTHR43283:SF11">
    <property type="entry name" value="BETA-LACTAMASE-RELATED DOMAIN-CONTAINING PROTEIN"/>
    <property type="match status" value="1"/>
</dbReference>
<dbReference type="PANTHER" id="PTHR43283">
    <property type="entry name" value="BETA-LACTAMASE-RELATED"/>
    <property type="match status" value="1"/>
</dbReference>
<dbReference type="EMBL" id="JXAK01000058">
    <property type="protein sequence ID" value="KIL38526.1"/>
    <property type="molecule type" value="Genomic_DNA"/>
</dbReference>
<comment type="caution">
    <text evidence="3">The sequence shown here is derived from an EMBL/GenBank/DDBJ whole genome shotgun (WGS) entry which is preliminary data.</text>
</comment>
<protein>
    <submittedName>
        <fullName evidence="3">Esterase</fullName>
    </submittedName>
</protein>
<name>A0ABR5AC30_9BACL</name>
<dbReference type="RefSeq" id="WP_041050959.1">
    <property type="nucleotide sequence ID" value="NZ_JXAK01000058.1"/>
</dbReference>
<gene>
    <name evidence="3" type="ORF">SD70_25715</name>
</gene>
<dbReference type="InterPro" id="IPR012338">
    <property type="entry name" value="Beta-lactam/transpept-like"/>
</dbReference>
<accession>A0ABR5AC30</accession>
<dbReference type="InterPro" id="IPR050789">
    <property type="entry name" value="Diverse_Enzym_Activities"/>
</dbReference>
<feature type="domain" description="Beta-lactamase-related" evidence="2">
    <location>
        <begin position="7"/>
        <end position="336"/>
    </location>
</feature>
<organism evidence="3 4">
    <name type="scientific">Gordoniibacillus kamchatkensis</name>
    <dbReference type="NCBI Taxonomy" id="1590651"/>
    <lineage>
        <taxon>Bacteria</taxon>
        <taxon>Bacillati</taxon>
        <taxon>Bacillota</taxon>
        <taxon>Bacilli</taxon>
        <taxon>Bacillales</taxon>
        <taxon>Paenibacillaceae</taxon>
        <taxon>Gordoniibacillus</taxon>
    </lineage>
</organism>
<dbReference type="InterPro" id="IPR001466">
    <property type="entry name" value="Beta-lactam-related"/>
</dbReference>